<accession>A0ABU9HNC4</accession>
<evidence type="ECO:0000313" key="3">
    <source>
        <dbReference type="Proteomes" id="UP001398556"/>
    </source>
</evidence>
<dbReference type="EMBL" id="JBBYHU010000019">
    <property type="protein sequence ID" value="MEL1241437.1"/>
    <property type="molecule type" value="Genomic_DNA"/>
</dbReference>
<dbReference type="PROSITE" id="PS51257">
    <property type="entry name" value="PROKAR_LIPOPROTEIN"/>
    <property type="match status" value="1"/>
</dbReference>
<evidence type="ECO:0000313" key="2">
    <source>
        <dbReference type="EMBL" id="MEL1241437.1"/>
    </source>
</evidence>
<dbReference type="Proteomes" id="UP001398556">
    <property type="component" value="Unassembled WGS sequence"/>
</dbReference>
<gene>
    <name evidence="2" type="ORF">AAEO59_10295</name>
</gene>
<dbReference type="RefSeq" id="WP_341700652.1">
    <property type="nucleotide sequence ID" value="NZ_JBBYHU010000019.1"/>
</dbReference>
<organism evidence="2 3">
    <name type="scientific">Flavobacterium flavipallidum</name>
    <dbReference type="NCBI Taxonomy" id="3139140"/>
    <lineage>
        <taxon>Bacteria</taxon>
        <taxon>Pseudomonadati</taxon>
        <taxon>Bacteroidota</taxon>
        <taxon>Flavobacteriia</taxon>
        <taxon>Flavobacteriales</taxon>
        <taxon>Flavobacteriaceae</taxon>
        <taxon>Flavobacterium</taxon>
    </lineage>
</organism>
<evidence type="ECO:0000256" key="1">
    <source>
        <dbReference type="SAM" id="SignalP"/>
    </source>
</evidence>
<sequence length="178" mass="19949">MKKILLLLFVLSFSFSSCEKDDICDANTVTTPRLVITFYDYNNSSIEKNVSNLSIFGDGMEEAVTFSGSTLINGSTVSIPLKVNAETTKFHFILNYGSTNVIVPANEDIITFNYTTKNIYVSRACGYKTNFTLNPDTSDTKPFEHTDAATPDQKWIQYIAVENSNIDNENETHLAIYH</sequence>
<keyword evidence="1" id="KW-0732">Signal</keyword>
<feature type="signal peptide" evidence="1">
    <location>
        <begin position="1"/>
        <end position="19"/>
    </location>
</feature>
<reference evidence="2 3" key="1">
    <citation type="submission" date="2024-04" db="EMBL/GenBank/DDBJ databases">
        <title>Flavobacterium sp. DGU99 16S ribosomal RNA gene Genome sequencing and assembly.</title>
        <authorList>
            <person name="Park S."/>
        </authorList>
    </citation>
    <scope>NUCLEOTIDE SEQUENCE [LARGE SCALE GENOMIC DNA]</scope>
    <source>
        <strain evidence="2 3">DGU99</strain>
    </source>
</reference>
<protein>
    <submittedName>
        <fullName evidence="2">DUF6452 family protein</fullName>
    </submittedName>
</protein>
<dbReference type="InterPro" id="IPR045607">
    <property type="entry name" value="DUF6452"/>
</dbReference>
<feature type="chain" id="PRO_5047221414" evidence="1">
    <location>
        <begin position="20"/>
        <end position="178"/>
    </location>
</feature>
<proteinExistence type="predicted"/>
<dbReference type="Pfam" id="PF20050">
    <property type="entry name" value="DUF6452"/>
    <property type="match status" value="1"/>
</dbReference>
<comment type="caution">
    <text evidence="2">The sequence shown here is derived from an EMBL/GenBank/DDBJ whole genome shotgun (WGS) entry which is preliminary data.</text>
</comment>
<name>A0ABU9HNC4_9FLAO</name>
<keyword evidence="3" id="KW-1185">Reference proteome</keyword>